<evidence type="ECO:0000313" key="3">
    <source>
        <dbReference type="Proteomes" id="UP000799640"/>
    </source>
</evidence>
<gene>
    <name evidence="2" type="ORF">EJ06DRAFT_140558</name>
</gene>
<dbReference type="AlphaFoldDB" id="A0A6G1HPB4"/>
<accession>A0A6G1HPB4</accession>
<evidence type="ECO:0000256" key="1">
    <source>
        <dbReference type="SAM" id="MobiDB-lite"/>
    </source>
</evidence>
<reference evidence="2" key="1">
    <citation type="journal article" date="2020" name="Stud. Mycol.">
        <title>101 Dothideomycetes genomes: a test case for predicting lifestyles and emergence of pathogens.</title>
        <authorList>
            <person name="Haridas S."/>
            <person name="Albert R."/>
            <person name="Binder M."/>
            <person name="Bloem J."/>
            <person name="Labutti K."/>
            <person name="Salamov A."/>
            <person name="Andreopoulos B."/>
            <person name="Baker S."/>
            <person name="Barry K."/>
            <person name="Bills G."/>
            <person name="Bluhm B."/>
            <person name="Cannon C."/>
            <person name="Castanera R."/>
            <person name="Culley D."/>
            <person name="Daum C."/>
            <person name="Ezra D."/>
            <person name="Gonzalez J."/>
            <person name="Henrissat B."/>
            <person name="Kuo A."/>
            <person name="Liang C."/>
            <person name="Lipzen A."/>
            <person name="Lutzoni F."/>
            <person name="Magnuson J."/>
            <person name="Mondo S."/>
            <person name="Nolan M."/>
            <person name="Ohm R."/>
            <person name="Pangilinan J."/>
            <person name="Park H.-J."/>
            <person name="Ramirez L."/>
            <person name="Alfaro M."/>
            <person name="Sun H."/>
            <person name="Tritt A."/>
            <person name="Yoshinaga Y."/>
            <person name="Zwiers L.-H."/>
            <person name="Turgeon B."/>
            <person name="Goodwin S."/>
            <person name="Spatafora J."/>
            <person name="Crous P."/>
            <person name="Grigoriev I."/>
        </authorList>
    </citation>
    <scope>NUCLEOTIDE SEQUENCE</scope>
    <source>
        <strain evidence="2">CBS 262.69</strain>
    </source>
</reference>
<feature type="region of interest" description="Disordered" evidence="1">
    <location>
        <begin position="1"/>
        <end position="40"/>
    </location>
</feature>
<keyword evidence="3" id="KW-1185">Reference proteome</keyword>
<protein>
    <submittedName>
        <fullName evidence="2">Uncharacterized protein</fullName>
    </submittedName>
</protein>
<feature type="compositionally biased region" description="Polar residues" evidence="1">
    <location>
        <begin position="88"/>
        <end position="100"/>
    </location>
</feature>
<organism evidence="2 3">
    <name type="scientific">Trichodelitschia bisporula</name>
    <dbReference type="NCBI Taxonomy" id="703511"/>
    <lineage>
        <taxon>Eukaryota</taxon>
        <taxon>Fungi</taxon>
        <taxon>Dikarya</taxon>
        <taxon>Ascomycota</taxon>
        <taxon>Pezizomycotina</taxon>
        <taxon>Dothideomycetes</taxon>
        <taxon>Dothideomycetes incertae sedis</taxon>
        <taxon>Phaeotrichales</taxon>
        <taxon>Phaeotrichaceae</taxon>
        <taxon>Trichodelitschia</taxon>
    </lineage>
</organism>
<dbReference type="Proteomes" id="UP000799640">
    <property type="component" value="Unassembled WGS sequence"/>
</dbReference>
<evidence type="ECO:0000313" key="2">
    <source>
        <dbReference type="EMBL" id="KAF2397832.1"/>
    </source>
</evidence>
<dbReference type="EMBL" id="ML996702">
    <property type="protein sequence ID" value="KAF2397832.1"/>
    <property type="molecule type" value="Genomic_DNA"/>
</dbReference>
<proteinExistence type="predicted"/>
<sequence>MPGPENFATRARNPRLANGIQYQLGDKTKPGEQANRQRAGEDIGAIRDIFPPTTSLEANPRIDLRISTLPPVRQPCCCTRHPHKTSKTRSSASSGRQSCIASEPSGALGAGPRGNPCGEPACSPPPVARPSARRAGFRGWSCRATRDASLRYPMTSRGLHQGASHGMRSAGSAAGCRCAWKRGEERLRCFFSAGRTWVLARYAKRSCIADGSEREAVSLIKSRIIGCADLGQS</sequence>
<name>A0A6G1HPB4_9PEZI</name>
<feature type="region of interest" description="Disordered" evidence="1">
    <location>
        <begin position="79"/>
        <end position="112"/>
    </location>
</feature>